<protein>
    <submittedName>
        <fullName evidence="2">Uncharacterized protein</fullName>
    </submittedName>
</protein>
<reference evidence="2 3" key="1">
    <citation type="submission" date="2017-08" db="EMBL/GenBank/DDBJ databases">
        <title>Burning lignite coal seam in the remote Altai Mountains harbors a hydrogen-driven thermophilic microbial community.</title>
        <authorList>
            <person name="Kadnikov V.V."/>
            <person name="Mardanov A.V."/>
            <person name="Ivasenko D."/>
            <person name="Beletsky A.V."/>
            <person name="Karnachuk O.V."/>
            <person name="Ravin N.V."/>
        </authorList>
    </citation>
    <scope>NUCLEOTIDE SEQUENCE [LARGE SCALE GENOMIC DNA]</scope>
    <source>
        <strain evidence="2">AL33</strain>
    </source>
</reference>
<keyword evidence="1" id="KW-0472">Membrane</keyword>
<feature type="transmembrane region" description="Helical" evidence="1">
    <location>
        <begin position="50"/>
        <end position="67"/>
    </location>
</feature>
<dbReference type="RefSeq" id="WP_273000783.1">
    <property type="nucleotide sequence ID" value="NZ_PEBV01000060.1"/>
</dbReference>
<feature type="transmembrane region" description="Helical" evidence="1">
    <location>
        <begin position="25"/>
        <end position="43"/>
    </location>
</feature>
<keyword evidence="1" id="KW-0812">Transmembrane</keyword>
<dbReference type="AlphaFoldDB" id="A0A2T5G425"/>
<comment type="caution">
    <text evidence="2">The sequence shown here is derived from an EMBL/GenBank/DDBJ whole genome shotgun (WGS) entry which is preliminary data.</text>
</comment>
<sequence length="184" mass="20646">MRELAVIASALSLFTGLIWLRLPPVWILLPLAALGLVFLILGAGRGRVHAMDIGIIALSLAAALSRWSIDVWSEKGVLIPVAVAGRIFLLIYTALGIVVWIIVWRAIETFRATRRNVQKEEFIVRDDPVREWTKRALRRAAEPVRAKLADVLRKEAPVPDEIVIDLGEIVPTTKEHEPKRVREI</sequence>
<proteinExistence type="predicted"/>
<name>A0A2T5G425_HYDSH</name>
<evidence type="ECO:0000313" key="3">
    <source>
        <dbReference type="Proteomes" id="UP000244180"/>
    </source>
</evidence>
<feature type="transmembrane region" description="Helical" evidence="1">
    <location>
        <begin position="87"/>
        <end position="107"/>
    </location>
</feature>
<evidence type="ECO:0000313" key="2">
    <source>
        <dbReference type="EMBL" id="PTQ50944.1"/>
    </source>
</evidence>
<dbReference type="EMBL" id="PEBV01000060">
    <property type="protein sequence ID" value="PTQ50944.1"/>
    <property type="molecule type" value="Genomic_DNA"/>
</dbReference>
<evidence type="ECO:0000256" key="1">
    <source>
        <dbReference type="SAM" id="Phobius"/>
    </source>
</evidence>
<gene>
    <name evidence="2" type="ORF">HSCHL_2033</name>
</gene>
<keyword evidence="1" id="KW-1133">Transmembrane helix</keyword>
<dbReference type="Proteomes" id="UP000244180">
    <property type="component" value="Unassembled WGS sequence"/>
</dbReference>
<accession>A0A2T5G425</accession>
<organism evidence="2 3">
    <name type="scientific">Hydrogenibacillus schlegelii</name>
    <name type="common">Bacillus schlegelii</name>
    <dbReference type="NCBI Taxonomy" id="1484"/>
    <lineage>
        <taxon>Bacteria</taxon>
        <taxon>Bacillati</taxon>
        <taxon>Bacillota</taxon>
        <taxon>Bacilli</taxon>
        <taxon>Bacillales</taxon>
        <taxon>Bacillales Family X. Incertae Sedis</taxon>
        <taxon>Hydrogenibacillus</taxon>
    </lineage>
</organism>